<accession>A0A2W4R368</accession>
<dbReference type="EMBL" id="QJPH01000334">
    <property type="protein sequence ID" value="PZN77536.1"/>
    <property type="molecule type" value="Genomic_DNA"/>
</dbReference>
<dbReference type="InterPro" id="IPR038461">
    <property type="entry name" value="Schlafen_AlbA_2_dom_sf"/>
</dbReference>
<sequence>MTITRTELLEIIRNGENSGIEFKRDVIENYDLAKELVAFANFVGGMVLLGVEDDGSISGITRDKLEEWVMTACRDKIRPAIIPFYELFKEVELGKDIAVVRVSRGFDVHTVWHKNKNAYYIRVGTQSREPTPEELGRLFQQRGSFRVELQPVSGATMTDLDQRRLKNYFAHVRQQDVPADDDETGWQNLLFNTEIMVEDGITVSGILLFGRNPNRFLPQAGIDATAFVGNAKDYAAHERSTLRGPMTPLLNENDEIVESGLVEQALAFVQRNTVVAGQIEEGGARRNEKPSYPPEAIREAIVNALIHRDYLLSSTDIELTIYDDRLEVISPGRLPNGITPDRMLTGCRAARNQLIKDVMRDYRYLEHSGMGIPRKIVKAMWNHNSTKPELVEDGERFIIRLFR</sequence>
<dbReference type="Gene3D" id="3.30.950.30">
    <property type="entry name" value="Schlafen, AAA domain"/>
    <property type="match status" value="1"/>
</dbReference>
<dbReference type="Pfam" id="PF13749">
    <property type="entry name" value="HATPase_c_4"/>
    <property type="match status" value="1"/>
</dbReference>
<name>A0A2W4R368_9GAMM</name>
<protein>
    <submittedName>
        <fullName evidence="2">ATP-dependent DNA helicase RecG</fullName>
    </submittedName>
</protein>
<keyword evidence="2" id="KW-0378">Hydrolase</keyword>
<evidence type="ECO:0000313" key="3">
    <source>
        <dbReference type="Proteomes" id="UP000249396"/>
    </source>
</evidence>
<evidence type="ECO:0000259" key="1">
    <source>
        <dbReference type="Pfam" id="PF04326"/>
    </source>
</evidence>
<dbReference type="Proteomes" id="UP000249396">
    <property type="component" value="Unassembled WGS sequence"/>
</dbReference>
<feature type="domain" description="Schlafen AlbA-2" evidence="1">
    <location>
        <begin position="16"/>
        <end position="129"/>
    </location>
</feature>
<comment type="caution">
    <text evidence="2">The sequence shown here is derived from an EMBL/GenBank/DDBJ whole genome shotgun (WGS) entry which is preliminary data.</text>
</comment>
<dbReference type="AlphaFoldDB" id="A0A2W4R368"/>
<keyword evidence="2" id="KW-0347">Helicase</keyword>
<dbReference type="GO" id="GO:0004386">
    <property type="term" value="F:helicase activity"/>
    <property type="evidence" value="ECO:0007669"/>
    <property type="project" value="UniProtKB-KW"/>
</dbReference>
<gene>
    <name evidence="2" type="ORF">DM484_14710</name>
</gene>
<keyword evidence="2" id="KW-0067">ATP-binding</keyword>
<dbReference type="Gene3D" id="3.30.565.60">
    <property type="match status" value="1"/>
</dbReference>
<dbReference type="Pfam" id="PF04326">
    <property type="entry name" value="SLFN_AlbA_2"/>
    <property type="match status" value="1"/>
</dbReference>
<reference evidence="2 3" key="1">
    <citation type="journal article" date="2018" name="Aquat. Microb. Ecol.">
        <title>Gammaproteobacterial methanotrophs dominate.</title>
        <authorList>
            <person name="Rissanen A.J."/>
            <person name="Saarenheimo J."/>
            <person name="Tiirola M."/>
            <person name="Peura S."/>
            <person name="Aalto S.L."/>
            <person name="Karvinen A."/>
            <person name="Nykanen H."/>
        </authorList>
    </citation>
    <scope>NUCLEOTIDE SEQUENCE [LARGE SCALE GENOMIC DNA]</scope>
    <source>
        <strain evidence="2">AMbin10</strain>
    </source>
</reference>
<dbReference type="PANTHER" id="PTHR30595:SF6">
    <property type="entry name" value="SCHLAFEN ALBA-2 DOMAIN-CONTAINING PROTEIN"/>
    <property type="match status" value="1"/>
</dbReference>
<keyword evidence="2" id="KW-0547">Nucleotide-binding</keyword>
<proteinExistence type="predicted"/>
<organism evidence="2 3">
    <name type="scientific">Candidatus Methylumidiphilus alinenensis</name>
    <dbReference type="NCBI Taxonomy" id="2202197"/>
    <lineage>
        <taxon>Bacteria</taxon>
        <taxon>Pseudomonadati</taxon>
        <taxon>Pseudomonadota</taxon>
        <taxon>Gammaproteobacteria</taxon>
        <taxon>Methylococcales</taxon>
        <taxon>Candidatus Methylumidiphilus</taxon>
    </lineage>
</organism>
<dbReference type="PANTHER" id="PTHR30595">
    <property type="entry name" value="GLPR-RELATED TRANSCRIPTIONAL REPRESSOR"/>
    <property type="match status" value="1"/>
</dbReference>
<dbReference type="InterPro" id="IPR038475">
    <property type="entry name" value="RecG_C_sf"/>
</dbReference>
<dbReference type="InterPro" id="IPR007421">
    <property type="entry name" value="Schlafen_AlbA_2_dom"/>
</dbReference>
<evidence type="ECO:0000313" key="2">
    <source>
        <dbReference type="EMBL" id="PZN77536.1"/>
    </source>
</evidence>